<gene>
    <name evidence="4" type="ORF">CHILSU_LOCUS4632</name>
</gene>
<keyword evidence="5" id="KW-1185">Reference proteome</keyword>
<dbReference type="Proteomes" id="UP001153292">
    <property type="component" value="Chromosome 19"/>
</dbReference>
<accession>A0ABN8B176</accession>
<evidence type="ECO:0000259" key="3">
    <source>
        <dbReference type="PROSITE" id="PS00028"/>
    </source>
</evidence>
<feature type="coiled-coil region" evidence="1">
    <location>
        <begin position="162"/>
        <end position="189"/>
    </location>
</feature>
<proteinExistence type="predicted"/>
<reference evidence="4" key="1">
    <citation type="submission" date="2021-12" db="EMBL/GenBank/DDBJ databases">
        <authorList>
            <person name="King R."/>
        </authorList>
    </citation>
    <scope>NUCLEOTIDE SEQUENCE</scope>
</reference>
<dbReference type="PANTHER" id="PTHR46954">
    <property type="entry name" value="C2H2-TYPE DOMAIN-CONTAINING PROTEIN"/>
    <property type="match status" value="1"/>
</dbReference>
<feature type="region of interest" description="Disordered" evidence="2">
    <location>
        <begin position="88"/>
        <end position="110"/>
    </location>
</feature>
<sequence>MNKKIDLGNLYRRLYETYSATYADKKKQHIQEEVNTLWKILKSSDNIEGDVELKIKELQIQMTKKKATLMNFFSKIPSASTSRIKLEREKEGKVQVNTNEGQTPLPEDTDMVNIPSSESQLQTIPKPTPSQSASWNKIVVLESELNSLLLARDAGIASNEAIKKISTLKKNIQQEKNILKRKISAEERQKKSRDFKKRKIVELCEKNTDLATALKLRDTFGRPRIEETQSGLLGVIKELAVFGGAADDRRRTEAIRCCKTLDDLQAELCKLGYTISRSGLYLRLLPRRVNTEEGKRHVVTVPVKLCKPDSTLHTKHQDGPFCTATIRNLESLASILGPEQVFFLSMDDKARVPLGITAANAQAPILMHLDYRVKLPDHDFVVAEKHKLIPSVYAGIVVKKDGEGKPEAVTHSGPTYVAIRSGKHSSSNAETHATDIHKLTEISAFENFMKTREGFVKPVFIFTCDGGPDENPRYERVIISAIQHFKDFDLDAVYIATNAPGRSAFNRVERRMAPLSRELTGVVLKHDNFGSHLDSSNKTTDLDLEKRNFESAGTVLSNIWSQLVIDGYPVIAKYIMPTETRLDVEQAKALKRDAIWYANHVRESQYLLQIVKCEVVSCCGVQRSSLRRLLQEGFLSPPVLIKQTSSGYITTEKDDIEGKFAPLLLKLSLKLSASSHLKQVPYDSYCPSVEGYLCKRSCGFCGLYFASYKGTNQHKQLHKIKQDEVPIAKIRPQRIAARRAREILCLDINDDALWLDEKDVDTTNVPDVKNEVNCEVTPMPVINNLKDWVQSPWTEDD</sequence>
<keyword evidence="1" id="KW-0175">Coiled coil</keyword>
<dbReference type="InterPro" id="IPR013087">
    <property type="entry name" value="Znf_C2H2_type"/>
</dbReference>
<evidence type="ECO:0000313" key="5">
    <source>
        <dbReference type="Proteomes" id="UP001153292"/>
    </source>
</evidence>
<protein>
    <recommendedName>
        <fullName evidence="3">C2H2-type domain-containing protein</fullName>
    </recommendedName>
</protein>
<evidence type="ECO:0000256" key="1">
    <source>
        <dbReference type="SAM" id="Coils"/>
    </source>
</evidence>
<name>A0ABN8B176_CHISP</name>
<dbReference type="PANTHER" id="PTHR46954:SF1">
    <property type="entry name" value="C2H2-TYPE DOMAIN-CONTAINING PROTEIN"/>
    <property type="match status" value="1"/>
</dbReference>
<evidence type="ECO:0000256" key="2">
    <source>
        <dbReference type="SAM" id="MobiDB-lite"/>
    </source>
</evidence>
<dbReference type="EMBL" id="OU963912">
    <property type="protein sequence ID" value="CAH0401409.1"/>
    <property type="molecule type" value="Genomic_DNA"/>
</dbReference>
<evidence type="ECO:0000313" key="4">
    <source>
        <dbReference type="EMBL" id="CAH0401409.1"/>
    </source>
</evidence>
<feature type="domain" description="C2H2-type" evidence="3">
    <location>
        <begin position="698"/>
        <end position="718"/>
    </location>
</feature>
<dbReference type="PROSITE" id="PS00028">
    <property type="entry name" value="ZINC_FINGER_C2H2_1"/>
    <property type="match status" value="1"/>
</dbReference>
<organism evidence="4 5">
    <name type="scientific">Chilo suppressalis</name>
    <name type="common">Asiatic rice borer moth</name>
    <dbReference type="NCBI Taxonomy" id="168631"/>
    <lineage>
        <taxon>Eukaryota</taxon>
        <taxon>Metazoa</taxon>
        <taxon>Ecdysozoa</taxon>
        <taxon>Arthropoda</taxon>
        <taxon>Hexapoda</taxon>
        <taxon>Insecta</taxon>
        <taxon>Pterygota</taxon>
        <taxon>Neoptera</taxon>
        <taxon>Endopterygota</taxon>
        <taxon>Lepidoptera</taxon>
        <taxon>Glossata</taxon>
        <taxon>Ditrysia</taxon>
        <taxon>Pyraloidea</taxon>
        <taxon>Crambidae</taxon>
        <taxon>Crambinae</taxon>
        <taxon>Chilo</taxon>
    </lineage>
</organism>